<dbReference type="GO" id="GO:0003700">
    <property type="term" value="F:DNA-binding transcription factor activity"/>
    <property type="evidence" value="ECO:0007669"/>
    <property type="project" value="InterPro"/>
</dbReference>
<dbReference type="InterPro" id="IPR036390">
    <property type="entry name" value="WH_DNA-bd_sf"/>
</dbReference>
<dbReference type="OrthoDB" id="763883at2"/>
<dbReference type="InterPro" id="IPR000835">
    <property type="entry name" value="HTH_MarR-typ"/>
</dbReference>
<comment type="caution">
    <text evidence="2">The sequence shown here is derived from an EMBL/GenBank/DDBJ whole genome shotgun (WGS) entry which is preliminary data.</text>
</comment>
<dbReference type="SUPFAM" id="SSF46785">
    <property type="entry name" value="Winged helix' DNA-binding domain"/>
    <property type="match status" value="1"/>
</dbReference>
<proteinExistence type="predicted"/>
<dbReference type="EMBL" id="POWF01000005">
    <property type="protein sequence ID" value="PNQ72911.1"/>
    <property type="molecule type" value="Genomic_DNA"/>
</dbReference>
<dbReference type="PANTHER" id="PTHR33164:SF101">
    <property type="entry name" value="TRANSCRIPTIONAL REPRESSOR MPRA"/>
    <property type="match status" value="1"/>
</dbReference>
<feature type="domain" description="HTH marR-type" evidence="1">
    <location>
        <begin position="1"/>
        <end position="145"/>
    </location>
</feature>
<organism evidence="2 3">
    <name type="scientific">Hanstruepera neustonica</name>
    <dbReference type="NCBI Taxonomy" id="1445657"/>
    <lineage>
        <taxon>Bacteria</taxon>
        <taxon>Pseudomonadati</taxon>
        <taxon>Bacteroidota</taxon>
        <taxon>Flavobacteriia</taxon>
        <taxon>Flavobacteriales</taxon>
        <taxon>Flavobacteriaceae</taxon>
        <taxon>Hanstruepera</taxon>
    </lineage>
</organism>
<dbReference type="Gene3D" id="1.10.10.10">
    <property type="entry name" value="Winged helix-like DNA-binding domain superfamily/Winged helix DNA-binding domain"/>
    <property type="match status" value="1"/>
</dbReference>
<accession>A0A2K1DY19</accession>
<dbReference type="PANTHER" id="PTHR33164">
    <property type="entry name" value="TRANSCRIPTIONAL REGULATOR, MARR FAMILY"/>
    <property type="match status" value="1"/>
</dbReference>
<dbReference type="PRINTS" id="PR00598">
    <property type="entry name" value="HTHMARR"/>
</dbReference>
<evidence type="ECO:0000313" key="3">
    <source>
        <dbReference type="Proteomes" id="UP000236641"/>
    </source>
</evidence>
<dbReference type="InterPro" id="IPR039422">
    <property type="entry name" value="MarR/SlyA-like"/>
</dbReference>
<dbReference type="SMART" id="SM00347">
    <property type="entry name" value="HTH_MARR"/>
    <property type="match status" value="1"/>
</dbReference>
<dbReference type="Proteomes" id="UP000236641">
    <property type="component" value="Unassembled WGS sequence"/>
</dbReference>
<dbReference type="InterPro" id="IPR036388">
    <property type="entry name" value="WH-like_DNA-bd_sf"/>
</dbReference>
<protein>
    <submittedName>
        <fullName evidence="2">MarR family transcriptional regulator</fullName>
    </submittedName>
</protein>
<dbReference type="AlphaFoldDB" id="A0A2K1DY19"/>
<dbReference type="Pfam" id="PF01047">
    <property type="entry name" value="MarR"/>
    <property type="match status" value="1"/>
</dbReference>
<sequence length="145" mass="16527">MGDIAKDVNSKFANNKVKALVNILYTANWITSYQNTFFKAYGISPQQYNILRILRGAQEALTMQTVKSRMIDRSPNATRLTDKLCAKDLIKRIPCPDDRRVVKVTITKTGISLLESISDNFNEDLLENITDNEARQLSDLLDKMR</sequence>
<dbReference type="GO" id="GO:0006950">
    <property type="term" value="P:response to stress"/>
    <property type="evidence" value="ECO:0007669"/>
    <property type="project" value="TreeGrafter"/>
</dbReference>
<keyword evidence="3" id="KW-1185">Reference proteome</keyword>
<reference evidence="2 3" key="1">
    <citation type="submission" date="2018-01" db="EMBL/GenBank/DDBJ databases">
        <title>The draft genome of Hanstruepera neustonica JCM19743.</title>
        <authorList>
            <person name="He R.-H."/>
            <person name="Du Z.-J."/>
        </authorList>
    </citation>
    <scope>NUCLEOTIDE SEQUENCE [LARGE SCALE GENOMIC DNA]</scope>
    <source>
        <strain evidence="2 3">JCM19743</strain>
    </source>
</reference>
<name>A0A2K1DY19_9FLAO</name>
<dbReference type="RefSeq" id="WP_103052247.1">
    <property type="nucleotide sequence ID" value="NZ_POWF01000005.1"/>
</dbReference>
<evidence type="ECO:0000259" key="1">
    <source>
        <dbReference type="PROSITE" id="PS50995"/>
    </source>
</evidence>
<gene>
    <name evidence="2" type="ORF">C1T31_09395</name>
</gene>
<evidence type="ECO:0000313" key="2">
    <source>
        <dbReference type="EMBL" id="PNQ72911.1"/>
    </source>
</evidence>
<dbReference type="PROSITE" id="PS50995">
    <property type="entry name" value="HTH_MARR_2"/>
    <property type="match status" value="1"/>
</dbReference>